<dbReference type="SMART" id="SM00322">
    <property type="entry name" value="KH"/>
    <property type="match status" value="2"/>
</dbReference>
<keyword evidence="2 7" id="KW-0963">Cytoplasm</keyword>
<dbReference type="InterPro" id="IPR003029">
    <property type="entry name" value="S1_domain"/>
</dbReference>
<keyword evidence="4 7" id="KW-0694">RNA-binding</keyword>
<reference evidence="9" key="1">
    <citation type="submission" date="2006-04" db="EMBL/GenBank/DDBJ databases">
        <authorList>
            <person name="Seshadri R."/>
            <person name="Federici B.A."/>
        </authorList>
    </citation>
    <scope>NUCLEOTIDE SEQUENCE [LARGE SCALE GENOMIC DNA]</scope>
</reference>
<dbReference type="GO" id="GO:0031564">
    <property type="term" value="P:transcription antitermination"/>
    <property type="evidence" value="ECO:0007669"/>
    <property type="project" value="UniProtKB-UniRule"/>
</dbReference>
<dbReference type="InterPro" id="IPR058582">
    <property type="entry name" value="KH_NusA_2nd"/>
</dbReference>
<comment type="caution">
    <text evidence="9">The sequence shown here is derived from an EMBL/GenBank/DDBJ whole genome shotgun (WGS) entry which is preliminary data.</text>
</comment>
<dbReference type="InterPro" id="IPR013735">
    <property type="entry name" value="TF_NusA_N"/>
</dbReference>
<dbReference type="InterPro" id="IPR009019">
    <property type="entry name" value="KH_sf_prok-type"/>
</dbReference>
<evidence type="ECO:0000259" key="8">
    <source>
        <dbReference type="PROSITE" id="PS50126"/>
    </source>
</evidence>
<dbReference type="PANTHER" id="PTHR22648:SF0">
    <property type="entry name" value="TRANSCRIPTION TERMINATION_ANTITERMINATION PROTEIN NUSA"/>
    <property type="match status" value="1"/>
</dbReference>
<dbReference type="Gene3D" id="3.30.1480.10">
    <property type="entry name" value="NusA, N-terminal domain"/>
    <property type="match status" value="1"/>
</dbReference>
<dbReference type="InterPro" id="IPR010995">
    <property type="entry name" value="DNA_repair_Rad51/TF_NusA_a-hlx"/>
</dbReference>
<comment type="similarity">
    <text evidence="7">Belongs to the NusA family.</text>
</comment>
<keyword evidence="3 7" id="KW-0889">Transcription antitermination</keyword>
<dbReference type="GO" id="GO:0006353">
    <property type="term" value="P:DNA-templated transcription termination"/>
    <property type="evidence" value="ECO:0007669"/>
    <property type="project" value="UniProtKB-UniRule"/>
</dbReference>
<dbReference type="InterPro" id="IPR030842">
    <property type="entry name" value="TF_NusA_bacterial"/>
</dbReference>
<dbReference type="GO" id="GO:0000166">
    <property type="term" value="F:nucleotide binding"/>
    <property type="evidence" value="ECO:0007669"/>
    <property type="project" value="InterPro"/>
</dbReference>
<dbReference type="HAMAP" id="MF_00945_B">
    <property type="entry name" value="NusA_B"/>
    <property type="match status" value="1"/>
</dbReference>
<dbReference type="FunFam" id="3.30.300.20:FF:000005">
    <property type="entry name" value="Transcription termination/antitermination protein NusA"/>
    <property type="match status" value="1"/>
</dbReference>
<dbReference type="NCBIfam" id="TIGR01954">
    <property type="entry name" value="nusA_Cterm_rpt"/>
    <property type="match status" value="2"/>
</dbReference>
<dbReference type="PANTHER" id="PTHR22648">
    <property type="entry name" value="TRANSCRIPTION TERMINATION FACTOR NUSA"/>
    <property type="match status" value="1"/>
</dbReference>
<dbReference type="Pfam" id="PF26594">
    <property type="entry name" value="KH_NusA_2nd"/>
    <property type="match status" value="1"/>
</dbReference>
<dbReference type="SUPFAM" id="SSF69705">
    <property type="entry name" value="Transcription factor NusA, N-terminal domain"/>
    <property type="match status" value="1"/>
</dbReference>
<protein>
    <recommendedName>
        <fullName evidence="7">Transcription termination/antitermination protein NusA</fullName>
    </recommendedName>
</protein>
<dbReference type="Gene3D" id="3.30.300.20">
    <property type="match status" value="2"/>
</dbReference>
<dbReference type="Pfam" id="PF14520">
    <property type="entry name" value="HHH_5"/>
    <property type="match status" value="2"/>
</dbReference>
<dbReference type="RefSeq" id="WP_006034741.1">
    <property type="nucleotide sequence ID" value="NZ_AAQJ02000001.1"/>
</dbReference>
<dbReference type="CDD" id="cd02134">
    <property type="entry name" value="KH-II_NusA_rpt1"/>
    <property type="match status" value="1"/>
</dbReference>
<sequence>MKKEILLVAETVSNEKDVDKELIFKAIEAALAMATKKKAGEDIDVRIAIDRRTGDYETFRTWTVVADEAEFNHSDEIPVSFDPLKHIQLSEAKKRHPNSQIGDIIEERMPSVEFGRIAAQTAKQVIIQKVREAERAKIAEAYTNRVGELLSGIVKRVTREGLIVDLGASVEAFVPREEMIPREEIRSEDRLRGYLYAVNPQVRGPQLLMSRTRPEMLIELFKIEVPEIGEELIEIKSAARDPGSRAKIAVKTNDGRIDPIGACVGMRGARVQAVSSELAGERIDIVLWDDNPVQLVINAMAPAEVASIVVDEDTKVMDVAVQEDQLSQAIGRNGQNVRLASELTGWIINVITVEEAAKKIVKESENLQNLFIEQLTIDEALAEMLVREGFTSLEEIAYVSAQELLAIEGFDSILVEMLQTRAKEVLALQAPTKQKSSTTEHEKFLEPHRDLLSLEGMTEEIATTLAKRGVSSREALAELAVDDLLDIIELDREKAGKLIMSARAPWFVEEKK</sequence>
<dbReference type="CDD" id="cd22529">
    <property type="entry name" value="KH-II_NusA_rpt2"/>
    <property type="match status" value="1"/>
</dbReference>
<dbReference type="SUPFAM" id="SSF54814">
    <property type="entry name" value="Prokaryotic type KH domain (KH-domain type II)"/>
    <property type="match status" value="2"/>
</dbReference>
<dbReference type="Pfam" id="PF08529">
    <property type="entry name" value="NusA_N"/>
    <property type="match status" value="1"/>
</dbReference>
<dbReference type="InterPro" id="IPR012340">
    <property type="entry name" value="NA-bd_OB-fold"/>
</dbReference>
<evidence type="ECO:0000256" key="6">
    <source>
        <dbReference type="ARBA" id="ARBA00023163"/>
    </source>
</evidence>
<keyword evidence="6 7" id="KW-0804">Transcription</keyword>
<dbReference type="InterPro" id="IPR010213">
    <property type="entry name" value="TF_NusA"/>
</dbReference>
<organism evidence="9 10">
    <name type="scientific">Rickettsiella grylli</name>
    <dbReference type="NCBI Taxonomy" id="59196"/>
    <lineage>
        <taxon>Bacteria</taxon>
        <taxon>Pseudomonadati</taxon>
        <taxon>Pseudomonadota</taxon>
        <taxon>Gammaproteobacteria</taxon>
        <taxon>Legionellales</taxon>
        <taxon>Coxiellaceae</taxon>
        <taxon>Rickettsiella</taxon>
    </lineage>
</organism>
<dbReference type="Proteomes" id="UP000054075">
    <property type="component" value="Unassembled WGS sequence"/>
</dbReference>
<evidence type="ECO:0000256" key="3">
    <source>
        <dbReference type="ARBA" id="ARBA00022814"/>
    </source>
</evidence>
<dbReference type="Gene3D" id="1.10.150.20">
    <property type="entry name" value="5' to 3' exonuclease, C-terminal subdomain"/>
    <property type="match status" value="2"/>
</dbReference>
<dbReference type="FunFam" id="3.30.300.20:FF:000002">
    <property type="entry name" value="Transcription termination/antitermination protein NusA"/>
    <property type="match status" value="1"/>
</dbReference>
<proteinExistence type="inferred from homology"/>
<dbReference type="GO" id="GO:0003700">
    <property type="term" value="F:DNA-binding transcription factor activity"/>
    <property type="evidence" value="ECO:0007669"/>
    <property type="project" value="InterPro"/>
</dbReference>
<comment type="function">
    <text evidence="7">Participates in both transcription termination and antitermination.</text>
</comment>
<evidence type="ECO:0000256" key="7">
    <source>
        <dbReference type="HAMAP-Rule" id="MF_00945"/>
    </source>
</evidence>
<dbReference type="InterPro" id="IPR004087">
    <property type="entry name" value="KH_dom"/>
</dbReference>
<dbReference type="AlphaFoldDB" id="A8PNL5"/>
<dbReference type="InterPro" id="IPR025249">
    <property type="entry name" value="TF_NusA_KH_1st"/>
</dbReference>
<evidence type="ECO:0000256" key="4">
    <source>
        <dbReference type="ARBA" id="ARBA00022884"/>
    </source>
</evidence>
<dbReference type="SUPFAM" id="SSF47794">
    <property type="entry name" value="Rad51 N-terminal domain-like"/>
    <property type="match status" value="2"/>
</dbReference>
<dbReference type="PROSITE" id="PS50084">
    <property type="entry name" value="KH_TYPE_1"/>
    <property type="match status" value="1"/>
</dbReference>
<evidence type="ECO:0000313" key="10">
    <source>
        <dbReference type="Proteomes" id="UP000054075"/>
    </source>
</evidence>
<keyword evidence="10" id="KW-1185">Reference proteome</keyword>
<dbReference type="InterPro" id="IPR015946">
    <property type="entry name" value="KH_dom-like_a/b"/>
</dbReference>
<dbReference type="CDD" id="cd04455">
    <property type="entry name" value="S1_NusA"/>
    <property type="match status" value="1"/>
</dbReference>
<dbReference type="GO" id="GO:0003723">
    <property type="term" value="F:RNA binding"/>
    <property type="evidence" value="ECO:0007669"/>
    <property type="project" value="UniProtKB-UniRule"/>
</dbReference>
<dbReference type="eggNOG" id="COG0195">
    <property type="taxonomic scope" value="Bacteria"/>
</dbReference>
<dbReference type="InterPro" id="IPR036555">
    <property type="entry name" value="NusA_N_sf"/>
</dbReference>
<evidence type="ECO:0000256" key="5">
    <source>
        <dbReference type="ARBA" id="ARBA00023015"/>
    </source>
</evidence>
<comment type="subunit">
    <text evidence="7">Monomer. Binds directly to the core enzyme of the DNA-dependent RNA polymerase and to nascent RNA.</text>
</comment>
<dbReference type="OrthoDB" id="9807233at2"/>
<reference evidence="9" key="2">
    <citation type="submission" date="2007-10" db="EMBL/GenBank/DDBJ databases">
        <authorList>
            <person name="Myers G.S."/>
        </authorList>
    </citation>
    <scope>NUCLEOTIDE SEQUENCE [LARGE SCALE GENOMIC DNA]</scope>
</reference>
<evidence type="ECO:0000256" key="1">
    <source>
        <dbReference type="ARBA" id="ARBA00022472"/>
    </source>
</evidence>
<dbReference type="GO" id="GO:0005829">
    <property type="term" value="C:cytosol"/>
    <property type="evidence" value="ECO:0007669"/>
    <property type="project" value="TreeGrafter"/>
</dbReference>
<dbReference type="SMART" id="SM00316">
    <property type="entry name" value="S1"/>
    <property type="match status" value="1"/>
</dbReference>
<name>A8PNL5_9COXI</name>
<dbReference type="NCBIfam" id="TIGR01953">
    <property type="entry name" value="NusA"/>
    <property type="match status" value="1"/>
</dbReference>
<gene>
    <name evidence="7" type="primary">nusA</name>
    <name evidence="9" type="ORF">RICGR_1038</name>
</gene>
<dbReference type="InterPro" id="IPR010214">
    <property type="entry name" value="Tscrpt_termin_fac_NusA_C_rpt"/>
</dbReference>
<dbReference type="SUPFAM" id="SSF50249">
    <property type="entry name" value="Nucleic acid-binding proteins"/>
    <property type="match status" value="1"/>
</dbReference>
<evidence type="ECO:0000313" key="9">
    <source>
        <dbReference type="EMBL" id="EDP45753.1"/>
    </source>
</evidence>
<dbReference type="EMBL" id="AAQJ02000001">
    <property type="protein sequence ID" value="EDP45753.1"/>
    <property type="molecule type" value="Genomic_DNA"/>
</dbReference>
<accession>A8PNL5</accession>
<dbReference type="PROSITE" id="PS50126">
    <property type="entry name" value="S1"/>
    <property type="match status" value="1"/>
</dbReference>
<dbReference type="Pfam" id="PF00575">
    <property type="entry name" value="S1"/>
    <property type="match status" value="1"/>
</dbReference>
<evidence type="ECO:0000256" key="2">
    <source>
        <dbReference type="ARBA" id="ARBA00022490"/>
    </source>
</evidence>
<dbReference type="Gene3D" id="2.40.50.140">
    <property type="entry name" value="Nucleic acid-binding proteins"/>
    <property type="match status" value="1"/>
</dbReference>
<keyword evidence="1 7" id="KW-0806">Transcription termination</keyword>
<dbReference type="STRING" id="59196.RICGR_1038"/>
<keyword evidence="5 7" id="KW-0805">Transcription regulation</keyword>
<comment type="subcellular location">
    <subcellularLocation>
        <location evidence="7">Cytoplasm</location>
    </subcellularLocation>
</comment>
<feature type="domain" description="S1 motif" evidence="8">
    <location>
        <begin position="147"/>
        <end position="212"/>
    </location>
</feature>
<dbReference type="Pfam" id="PF13184">
    <property type="entry name" value="KH_NusA_1st"/>
    <property type="match status" value="1"/>
</dbReference>